<dbReference type="EMBL" id="MU276107">
    <property type="protein sequence ID" value="KAI0041693.1"/>
    <property type="molecule type" value="Genomic_DNA"/>
</dbReference>
<proteinExistence type="predicted"/>
<dbReference type="Proteomes" id="UP000814033">
    <property type="component" value="Unassembled WGS sequence"/>
</dbReference>
<keyword evidence="2" id="KW-1185">Reference proteome</keyword>
<evidence type="ECO:0000313" key="2">
    <source>
        <dbReference type="Proteomes" id="UP000814033"/>
    </source>
</evidence>
<evidence type="ECO:0000313" key="1">
    <source>
        <dbReference type="EMBL" id="KAI0041693.1"/>
    </source>
</evidence>
<reference evidence="1" key="1">
    <citation type="submission" date="2021-02" db="EMBL/GenBank/DDBJ databases">
        <authorList>
            <consortium name="DOE Joint Genome Institute"/>
            <person name="Ahrendt S."/>
            <person name="Looney B.P."/>
            <person name="Miyauchi S."/>
            <person name="Morin E."/>
            <person name="Drula E."/>
            <person name="Courty P.E."/>
            <person name="Chicoki N."/>
            <person name="Fauchery L."/>
            <person name="Kohler A."/>
            <person name="Kuo A."/>
            <person name="Labutti K."/>
            <person name="Pangilinan J."/>
            <person name="Lipzen A."/>
            <person name="Riley R."/>
            <person name="Andreopoulos W."/>
            <person name="He G."/>
            <person name="Johnson J."/>
            <person name="Barry K.W."/>
            <person name="Grigoriev I.V."/>
            <person name="Nagy L."/>
            <person name="Hibbett D."/>
            <person name="Henrissat B."/>
            <person name="Matheny P.B."/>
            <person name="Labbe J."/>
            <person name="Martin F."/>
        </authorList>
    </citation>
    <scope>NUCLEOTIDE SEQUENCE</scope>
    <source>
        <strain evidence="1">FP105234-sp</strain>
    </source>
</reference>
<sequence length="254" mass="28353">MAASIVPGQGLLEIFGPELSKGTNASTRDDTLHINLAPSFGALNKESIGKIDDDVKIMIAATLRVLRKIPAAERTWEKAVSALLQNPLIEQFDQPIDRTEYLSKEGTHWFKFSGSPDLAIVDEAVAWFDNLISDPEVLKSTTIDVKVTARIVAQTGATIVSLPDLLHKNERHEKTVVDLGVLEFPSTERPYLQVYRIQLDAFSSSERILGWQTDRNGITGRYSSRKFKPRPEFIHTLTPEVRVKALKEANDLFA</sequence>
<reference evidence="1" key="2">
    <citation type="journal article" date="2022" name="New Phytol.">
        <title>Evolutionary transition to the ectomycorrhizal habit in the genomes of a hyperdiverse lineage of mushroom-forming fungi.</title>
        <authorList>
            <person name="Looney B."/>
            <person name="Miyauchi S."/>
            <person name="Morin E."/>
            <person name="Drula E."/>
            <person name="Courty P.E."/>
            <person name="Kohler A."/>
            <person name="Kuo A."/>
            <person name="LaButti K."/>
            <person name="Pangilinan J."/>
            <person name="Lipzen A."/>
            <person name="Riley R."/>
            <person name="Andreopoulos W."/>
            <person name="He G."/>
            <person name="Johnson J."/>
            <person name="Nolan M."/>
            <person name="Tritt A."/>
            <person name="Barry K.W."/>
            <person name="Grigoriev I.V."/>
            <person name="Nagy L.G."/>
            <person name="Hibbett D."/>
            <person name="Henrissat B."/>
            <person name="Matheny P.B."/>
            <person name="Labbe J."/>
            <person name="Martin F.M."/>
        </authorList>
    </citation>
    <scope>NUCLEOTIDE SEQUENCE</scope>
    <source>
        <strain evidence="1">FP105234-sp</strain>
    </source>
</reference>
<organism evidence="1 2">
    <name type="scientific">Auriscalpium vulgare</name>
    <dbReference type="NCBI Taxonomy" id="40419"/>
    <lineage>
        <taxon>Eukaryota</taxon>
        <taxon>Fungi</taxon>
        <taxon>Dikarya</taxon>
        <taxon>Basidiomycota</taxon>
        <taxon>Agaricomycotina</taxon>
        <taxon>Agaricomycetes</taxon>
        <taxon>Russulales</taxon>
        <taxon>Auriscalpiaceae</taxon>
        <taxon>Auriscalpium</taxon>
    </lineage>
</organism>
<protein>
    <submittedName>
        <fullName evidence="1">Uncharacterized protein</fullName>
    </submittedName>
</protein>
<gene>
    <name evidence="1" type="ORF">FA95DRAFT_1683038</name>
</gene>
<comment type="caution">
    <text evidence="1">The sequence shown here is derived from an EMBL/GenBank/DDBJ whole genome shotgun (WGS) entry which is preliminary data.</text>
</comment>
<name>A0ACB8RDL4_9AGAM</name>
<accession>A0ACB8RDL4</accession>